<dbReference type="PANTHER" id="PTHR21196:SF1">
    <property type="entry name" value="U7 SNRNA-ASSOCIATED SM-LIKE PROTEIN LSM10"/>
    <property type="match status" value="1"/>
</dbReference>
<dbReference type="CDD" id="cd01733">
    <property type="entry name" value="LSm10"/>
    <property type="match status" value="1"/>
</dbReference>
<sequence>MGKRGERQSERTLVCVIQALMGLELLVELRNDLSIRGFLDDCDNAMNVIIKDAMIEDVEGCQKHMPLIFVRGSNIRFVHIPDNVNIMQAVEERRLVLDRAALAYMGGKGLAPMPKVLETQIPDTADAAI</sequence>
<dbReference type="PROSITE" id="PS52002">
    <property type="entry name" value="SM"/>
    <property type="match status" value="1"/>
</dbReference>
<feature type="domain" description="Sm" evidence="1">
    <location>
        <begin position="12"/>
        <end position="84"/>
    </location>
</feature>
<proteinExistence type="predicted"/>
<evidence type="ECO:0000313" key="2">
    <source>
        <dbReference type="EMBL" id="CAK9206285.1"/>
    </source>
</evidence>
<organism evidence="2 3">
    <name type="scientific">Sphagnum troendelagicum</name>
    <dbReference type="NCBI Taxonomy" id="128251"/>
    <lineage>
        <taxon>Eukaryota</taxon>
        <taxon>Viridiplantae</taxon>
        <taxon>Streptophyta</taxon>
        <taxon>Embryophyta</taxon>
        <taxon>Bryophyta</taxon>
        <taxon>Sphagnophytina</taxon>
        <taxon>Sphagnopsida</taxon>
        <taxon>Sphagnales</taxon>
        <taxon>Sphagnaceae</taxon>
        <taxon>Sphagnum</taxon>
    </lineage>
</organism>
<keyword evidence="3" id="KW-1185">Reference proteome</keyword>
<accession>A0ABP0TVT0</accession>
<dbReference type="InterPro" id="IPR047575">
    <property type="entry name" value="Sm"/>
</dbReference>
<dbReference type="SUPFAM" id="SSF50182">
    <property type="entry name" value="Sm-like ribonucleoproteins"/>
    <property type="match status" value="1"/>
</dbReference>
<protein>
    <recommendedName>
        <fullName evidence="1">Sm domain-containing protein</fullName>
    </recommendedName>
</protein>
<dbReference type="Gene3D" id="2.30.30.100">
    <property type="match status" value="1"/>
</dbReference>
<dbReference type="EMBL" id="OZ019907">
    <property type="protein sequence ID" value="CAK9206285.1"/>
    <property type="molecule type" value="Genomic_DNA"/>
</dbReference>
<dbReference type="SMART" id="SM00651">
    <property type="entry name" value="Sm"/>
    <property type="match status" value="1"/>
</dbReference>
<evidence type="ECO:0000313" key="3">
    <source>
        <dbReference type="Proteomes" id="UP001497512"/>
    </source>
</evidence>
<reference evidence="2" key="1">
    <citation type="submission" date="2024-02" db="EMBL/GenBank/DDBJ databases">
        <authorList>
            <consortium name="ELIXIR-Norway"/>
            <consortium name="Elixir Norway"/>
        </authorList>
    </citation>
    <scope>NUCLEOTIDE SEQUENCE</scope>
</reference>
<dbReference type="InterPro" id="IPR001163">
    <property type="entry name" value="Sm_dom_euk/arc"/>
</dbReference>
<dbReference type="Pfam" id="PF01423">
    <property type="entry name" value="LSM"/>
    <property type="match status" value="1"/>
</dbReference>
<dbReference type="InterPro" id="IPR052840">
    <property type="entry name" value="U7_snRNA_Sm-like"/>
</dbReference>
<dbReference type="PANTHER" id="PTHR21196">
    <property type="entry name" value="U7 SNRNA-ASSOCIATED SM-LIKE PROTEIN LSM10"/>
    <property type="match status" value="1"/>
</dbReference>
<gene>
    <name evidence="2" type="ORF">CSSPTR1EN2_LOCUS8272</name>
</gene>
<name>A0ABP0TVT0_9BRYO</name>
<dbReference type="Proteomes" id="UP001497512">
    <property type="component" value="Chromosome 15"/>
</dbReference>
<dbReference type="InterPro" id="IPR010920">
    <property type="entry name" value="LSM_dom_sf"/>
</dbReference>
<evidence type="ECO:0000259" key="1">
    <source>
        <dbReference type="PROSITE" id="PS52002"/>
    </source>
</evidence>